<dbReference type="InterPro" id="IPR029058">
    <property type="entry name" value="AB_hydrolase_fold"/>
</dbReference>
<dbReference type="Pfam" id="PF00561">
    <property type="entry name" value="Abhydrolase_1"/>
    <property type="match status" value="1"/>
</dbReference>
<accession>A0A9W8Y6Y9</accession>
<feature type="domain" description="Peptidase S33 tripeptidyl aminopeptidase-like C-terminal" evidence="2">
    <location>
        <begin position="241"/>
        <end position="335"/>
    </location>
</feature>
<dbReference type="SUPFAM" id="SSF53474">
    <property type="entry name" value="alpha/beta-Hydrolases"/>
    <property type="match status" value="1"/>
</dbReference>
<organism evidence="3 4">
    <name type="scientific">Neocucurbitaria cava</name>
    <dbReference type="NCBI Taxonomy" id="798079"/>
    <lineage>
        <taxon>Eukaryota</taxon>
        <taxon>Fungi</taxon>
        <taxon>Dikarya</taxon>
        <taxon>Ascomycota</taxon>
        <taxon>Pezizomycotina</taxon>
        <taxon>Dothideomycetes</taxon>
        <taxon>Pleosporomycetidae</taxon>
        <taxon>Pleosporales</taxon>
        <taxon>Pleosporineae</taxon>
        <taxon>Cucurbitariaceae</taxon>
        <taxon>Neocucurbitaria</taxon>
    </lineage>
</organism>
<dbReference type="EMBL" id="JAPEUY010000010">
    <property type="protein sequence ID" value="KAJ4368839.1"/>
    <property type="molecule type" value="Genomic_DNA"/>
</dbReference>
<protein>
    <recommendedName>
        <fullName evidence="5">AB hydrolase-1 domain-containing protein</fullName>
    </recommendedName>
</protein>
<evidence type="ECO:0008006" key="5">
    <source>
        <dbReference type="Google" id="ProtNLM"/>
    </source>
</evidence>
<feature type="domain" description="AB hydrolase-1" evidence="1">
    <location>
        <begin position="6"/>
        <end position="85"/>
    </location>
</feature>
<dbReference type="Proteomes" id="UP001140560">
    <property type="component" value="Unassembled WGS sequence"/>
</dbReference>
<comment type="caution">
    <text evidence="3">The sequence shown here is derived from an EMBL/GenBank/DDBJ whole genome shotgun (WGS) entry which is preliminary data.</text>
</comment>
<evidence type="ECO:0000259" key="1">
    <source>
        <dbReference type="Pfam" id="PF00561"/>
    </source>
</evidence>
<name>A0A9W8Y6Y9_9PLEO</name>
<dbReference type="InterPro" id="IPR013595">
    <property type="entry name" value="Pept_S33_TAP-like_C"/>
</dbReference>
<evidence type="ECO:0000313" key="4">
    <source>
        <dbReference type="Proteomes" id="UP001140560"/>
    </source>
</evidence>
<sequence>MRHLFCSDRLGCKPLSPVKEHYAEDANDVESTAKDHEAVRIALGNEPLNYIGLSYGTQLGAQYAALFPDNIRTLALDGVLQHSPSEVANILIETSSYNLVLTHFFEWANQNDSSALKGQDVEALWTSLLTNAKKTPIPAPSCNGTDCRTDVNAEEILFNAQSYLLFAGAGVGFSASWEALTFALYNATQGDASALSTSFSNPSDISLISIGCLDWTHTASLPDILAKQKMANLYAPFTRGASQTWISQQACIGWPVKVQNPPKKLYVKTEATVLFTQSTSDPSTGLPWALGMLEEVENKVLVLREGDGHTSFPLGGKTAEVIVEYLITGKAPENGLVLDS</sequence>
<dbReference type="Gene3D" id="3.40.50.1820">
    <property type="entry name" value="alpha/beta hydrolase"/>
    <property type="match status" value="1"/>
</dbReference>
<proteinExistence type="predicted"/>
<dbReference type="Pfam" id="PF08386">
    <property type="entry name" value="Abhydrolase_4"/>
    <property type="match status" value="1"/>
</dbReference>
<dbReference type="OrthoDB" id="425534at2759"/>
<dbReference type="InterPro" id="IPR000073">
    <property type="entry name" value="AB_hydrolase_1"/>
</dbReference>
<evidence type="ECO:0000259" key="2">
    <source>
        <dbReference type="Pfam" id="PF08386"/>
    </source>
</evidence>
<gene>
    <name evidence="3" type="ORF">N0V83_005921</name>
</gene>
<evidence type="ECO:0000313" key="3">
    <source>
        <dbReference type="EMBL" id="KAJ4368839.1"/>
    </source>
</evidence>
<dbReference type="AlphaFoldDB" id="A0A9W8Y6Y9"/>
<reference evidence="3" key="1">
    <citation type="submission" date="2022-10" db="EMBL/GenBank/DDBJ databases">
        <title>Tapping the CABI collections for fungal endophytes: first genome assemblies for Collariella, Neodidymelliopsis, Ascochyta clinopodiicola, Didymella pomorum, Didymosphaeria variabile, Neocosmospora piperis and Neocucurbitaria cava.</title>
        <authorList>
            <person name="Hill R."/>
        </authorList>
    </citation>
    <scope>NUCLEOTIDE SEQUENCE</scope>
    <source>
        <strain evidence="3">IMI 356814</strain>
    </source>
</reference>
<keyword evidence="4" id="KW-1185">Reference proteome</keyword>